<evidence type="ECO:0000313" key="4">
    <source>
        <dbReference type="Proteomes" id="UP000605361"/>
    </source>
</evidence>
<dbReference type="GO" id="GO:0016787">
    <property type="term" value="F:hydrolase activity"/>
    <property type="evidence" value="ECO:0007669"/>
    <property type="project" value="InterPro"/>
</dbReference>
<dbReference type="GO" id="GO:0016831">
    <property type="term" value="F:carboxy-lyase activity"/>
    <property type="evidence" value="ECO:0007669"/>
    <property type="project" value="InterPro"/>
</dbReference>
<dbReference type="EMBL" id="JADOGI010000002">
    <property type="protein sequence ID" value="MBF8184421.1"/>
    <property type="molecule type" value="Genomic_DNA"/>
</dbReference>
<evidence type="ECO:0000256" key="1">
    <source>
        <dbReference type="ARBA" id="ARBA00023239"/>
    </source>
</evidence>
<dbReference type="Gene3D" id="3.20.20.140">
    <property type="entry name" value="Metal-dependent hydrolases"/>
    <property type="match status" value="1"/>
</dbReference>
<name>A0A931A1E7_9ACTN</name>
<evidence type="ECO:0000259" key="2">
    <source>
        <dbReference type="Pfam" id="PF04909"/>
    </source>
</evidence>
<dbReference type="PANTHER" id="PTHR21240">
    <property type="entry name" value="2-AMINO-3-CARBOXYLMUCONATE-6-SEMIALDEHYDE DECARBOXYLASE"/>
    <property type="match status" value="1"/>
</dbReference>
<sequence length="347" mass="39245">MKKEPSFVKIDSFCHILPRAYADRFFAIDDSPAILNLQKRTRDIPALTDLDVRFRQMDEFGDYKQIINVATPPLEDMGPAARNAEMARIANEGMAEMVAAHPDRFAGFCAAVSLDDVDRAIKEVDYAFTSLNAVGVQIYCHVNRAPMDDPRYDPFWETLAGSGKMIQVHPNRNSSWPDYPTEERSKFEIWWALGWEYDLSTFMARMVFSGVLERWPDLKFLIHHGGAMIPHFAGRVGAGWDQLGSRTPDSQKGDVEGYPLTKRPFDYFKNFYVDTACFGAGDALRTSIRFFGHDRVVFASDSPYDPEKGPGFIRATIENLEELDLGSAERQAIYHDNAVRLFGLTAS</sequence>
<comment type="caution">
    <text evidence="3">The sequence shown here is derived from an EMBL/GenBank/DDBJ whole genome shotgun (WGS) entry which is preliminary data.</text>
</comment>
<feature type="domain" description="Amidohydrolase-related" evidence="2">
    <location>
        <begin position="76"/>
        <end position="344"/>
    </location>
</feature>
<organism evidence="3 4">
    <name type="scientific">Nonomuraea cypriaca</name>
    <dbReference type="NCBI Taxonomy" id="1187855"/>
    <lineage>
        <taxon>Bacteria</taxon>
        <taxon>Bacillati</taxon>
        <taxon>Actinomycetota</taxon>
        <taxon>Actinomycetes</taxon>
        <taxon>Streptosporangiales</taxon>
        <taxon>Streptosporangiaceae</taxon>
        <taxon>Nonomuraea</taxon>
    </lineage>
</organism>
<reference evidence="3" key="1">
    <citation type="submission" date="2020-11" db="EMBL/GenBank/DDBJ databases">
        <title>Whole-genome analyses of Nonomuraea sp. K274.</title>
        <authorList>
            <person name="Veyisoglu A."/>
        </authorList>
    </citation>
    <scope>NUCLEOTIDE SEQUENCE</scope>
    <source>
        <strain evidence="3">K274</strain>
    </source>
</reference>
<dbReference type="InterPro" id="IPR006680">
    <property type="entry name" value="Amidohydro-rel"/>
</dbReference>
<dbReference type="Pfam" id="PF04909">
    <property type="entry name" value="Amidohydro_2"/>
    <property type="match status" value="1"/>
</dbReference>
<dbReference type="PANTHER" id="PTHR21240:SF28">
    <property type="entry name" value="ISO-OROTATE DECARBOXYLASE (EUROFUNG)"/>
    <property type="match status" value="1"/>
</dbReference>
<dbReference type="InterPro" id="IPR032466">
    <property type="entry name" value="Metal_Hydrolase"/>
</dbReference>
<protein>
    <submittedName>
        <fullName evidence="3">Amidohydrolase</fullName>
    </submittedName>
</protein>
<accession>A0A931A1E7</accession>
<dbReference type="GO" id="GO:0005737">
    <property type="term" value="C:cytoplasm"/>
    <property type="evidence" value="ECO:0007669"/>
    <property type="project" value="TreeGrafter"/>
</dbReference>
<proteinExistence type="predicted"/>
<evidence type="ECO:0000313" key="3">
    <source>
        <dbReference type="EMBL" id="MBF8184421.1"/>
    </source>
</evidence>
<dbReference type="AlphaFoldDB" id="A0A931A1E7"/>
<dbReference type="Proteomes" id="UP000605361">
    <property type="component" value="Unassembled WGS sequence"/>
</dbReference>
<dbReference type="InterPro" id="IPR032465">
    <property type="entry name" value="ACMSD"/>
</dbReference>
<keyword evidence="1" id="KW-0456">Lyase</keyword>
<dbReference type="GO" id="GO:0019748">
    <property type="term" value="P:secondary metabolic process"/>
    <property type="evidence" value="ECO:0007669"/>
    <property type="project" value="TreeGrafter"/>
</dbReference>
<gene>
    <name evidence="3" type="ORF">ITP53_01395</name>
</gene>
<keyword evidence="4" id="KW-1185">Reference proteome</keyword>
<dbReference type="SUPFAM" id="SSF51556">
    <property type="entry name" value="Metallo-dependent hydrolases"/>
    <property type="match status" value="1"/>
</dbReference>